<accession>A0AA40AA48</accession>
<keyword evidence="3" id="KW-1185">Reference proteome</keyword>
<organism evidence="2 3">
    <name type="scientific">Lasiosphaeris hirsuta</name>
    <dbReference type="NCBI Taxonomy" id="260670"/>
    <lineage>
        <taxon>Eukaryota</taxon>
        <taxon>Fungi</taxon>
        <taxon>Dikarya</taxon>
        <taxon>Ascomycota</taxon>
        <taxon>Pezizomycotina</taxon>
        <taxon>Sordariomycetes</taxon>
        <taxon>Sordariomycetidae</taxon>
        <taxon>Sordariales</taxon>
        <taxon>Lasiosphaeriaceae</taxon>
        <taxon>Lasiosphaeris</taxon>
    </lineage>
</organism>
<evidence type="ECO:0000256" key="1">
    <source>
        <dbReference type="SAM" id="SignalP"/>
    </source>
</evidence>
<sequence length="144" mass="15032">MLLKVIVSAAFLALGVNAAAIAAPGKSFKFQVNDPTKGKVFLGEAGVATTDEAKALVCELSADVLKCGGKGFADFRAGDMLKLSPSASGSSKGWTIDETDNILWKAQANIKFSIGIGSANDVYAETCPHHWTQHGTAKAIYVTV</sequence>
<feature type="signal peptide" evidence="1">
    <location>
        <begin position="1"/>
        <end position="18"/>
    </location>
</feature>
<keyword evidence="1" id="KW-0732">Signal</keyword>
<proteinExistence type="predicted"/>
<evidence type="ECO:0000313" key="2">
    <source>
        <dbReference type="EMBL" id="KAK0712095.1"/>
    </source>
</evidence>
<gene>
    <name evidence="2" type="ORF">B0H67DRAFT_555952</name>
</gene>
<dbReference type="EMBL" id="JAUKUA010000005">
    <property type="protein sequence ID" value="KAK0712095.1"/>
    <property type="molecule type" value="Genomic_DNA"/>
</dbReference>
<dbReference type="Proteomes" id="UP001172102">
    <property type="component" value="Unassembled WGS sequence"/>
</dbReference>
<evidence type="ECO:0000313" key="3">
    <source>
        <dbReference type="Proteomes" id="UP001172102"/>
    </source>
</evidence>
<feature type="chain" id="PRO_5041264022" evidence="1">
    <location>
        <begin position="19"/>
        <end position="144"/>
    </location>
</feature>
<dbReference type="AlphaFoldDB" id="A0AA40AA48"/>
<comment type="caution">
    <text evidence="2">The sequence shown here is derived from an EMBL/GenBank/DDBJ whole genome shotgun (WGS) entry which is preliminary data.</text>
</comment>
<name>A0AA40AA48_9PEZI</name>
<protein>
    <submittedName>
        <fullName evidence="2">Uncharacterized protein</fullName>
    </submittedName>
</protein>
<reference evidence="2" key="1">
    <citation type="submission" date="2023-06" db="EMBL/GenBank/DDBJ databases">
        <title>Genome-scale phylogeny and comparative genomics of the fungal order Sordariales.</title>
        <authorList>
            <consortium name="Lawrence Berkeley National Laboratory"/>
            <person name="Hensen N."/>
            <person name="Bonometti L."/>
            <person name="Westerberg I."/>
            <person name="Brannstrom I.O."/>
            <person name="Guillou S."/>
            <person name="Cros-Aarteil S."/>
            <person name="Calhoun S."/>
            <person name="Haridas S."/>
            <person name="Kuo A."/>
            <person name="Mondo S."/>
            <person name="Pangilinan J."/>
            <person name="Riley R."/>
            <person name="Labutti K."/>
            <person name="Andreopoulos B."/>
            <person name="Lipzen A."/>
            <person name="Chen C."/>
            <person name="Yanf M."/>
            <person name="Daum C."/>
            <person name="Ng V."/>
            <person name="Clum A."/>
            <person name="Steindorff A."/>
            <person name="Ohm R."/>
            <person name="Martin F."/>
            <person name="Silar P."/>
            <person name="Natvig D."/>
            <person name="Lalanne C."/>
            <person name="Gautier V."/>
            <person name="Ament-Velasquez S.L."/>
            <person name="Kruys A."/>
            <person name="Hutchinson M.I."/>
            <person name="Powell A.J."/>
            <person name="Barry K."/>
            <person name="Miller A.N."/>
            <person name="Grigoriev I.V."/>
            <person name="Debuchy R."/>
            <person name="Gladieux P."/>
            <person name="Thoren M.H."/>
            <person name="Johannesson H."/>
        </authorList>
    </citation>
    <scope>NUCLEOTIDE SEQUENCE</scope>
    <source>
        <strain evidence="2">SMH4607-1</strain>
    </source>
</reference>